<feature type="domain" description="RCC1-like" evidence="3">
    <location>
        <begin position="17"/>
        <end position="386"/>
    </location>
</feature>
<dbReference type="OMA" id="IMMIMDL"/>
<sequence>MDPLPQFAGDDQQITYLFAWGRNKDGELSIGNQKKCNTPKAVQGLKNQTVQLISSGSNHSGIVTLDGQLFICGSALHGKLGFEDANQPSYPKFLLVQAMKGLFVTQVATGDYHTLCLLDNGQVYAWGGTLHKKLGSKAGKPARIETLKQTIVQIGCGDFHSAALSANGDLYTWGGGGRDYNRGQLGHGHLNDVETPQIVKDSIVKFSCGGYHMMALDKDGELWSWGSGMYGETGQGEFQDSLLPKKVKVNFNQKHIIIDDIYVQNKQESTIKEISLGGHHSLLLSNKGIVYACGYAQHGQLGIKATENQNKFQLVIGLSGKTIVQIAAGWNHSIVLTSHSDVYTCGHNQAGQLGVGDYESRTQYTRINFLEKRRIKQLFAGGNHSWALIDYNQPRIDDYSPPSPLNEEVKIENFTQPLDQGLQDLEIVITEVKMHHRFVKIQVPSQFQTTIQAKINDYLNFMQKDPNTKLSKFQNDALALGIQEDNNKLSFTIMMIMDLSQYKMPFEELDEGKVNQIGKQFVVKRSTFNKNPIYDWIIQAEKIMNIPGIQIKFLELRPLQ</sequence>
<feature type="repeat" description="RCC1" evidence="2">
    <location>
        <begin position="15"/>
        <end position="66"/>
    </location>
</feature>
<dbReference type="PROSITE" id="PS50012">
    <property type="entry name" value="RCC1_3"/>
    <property type="match status" value="7"/>
</dbReference>
<gene>
    <name evidence="4" type="ORF">PPRIM_AZ9-3.1.T0990188</name>
</gene>
<organism evidence="4 5">
    <name type="scientific">Paramecium primaurelia</name>
    <dbReference type="NCBI Taxonomy" id="5886"/>
    <lineage>
        <taxon>Eukaryota</taxon>
        <taxon>Sar</taxon>
        <taxon>Alveolata</taxon>
        <taxon>Ciliophora</taxon>
        <taxon>Intramacronucleata</taxon>
        <taxon>Oligohymenophorea</taxon>
        <taxon>Peniculida</taxon>
        <taxon>Parameciidae</taxon>
        <taxon>Paramecium</taxon>
    </lineage>
</organism>
<feature type="repeat" description="RCC1" evidence="2">
    <location>
        <begin position="340"/>
        <end position="391"/>
    </location>
</feature>
<feature type="repeat" description="RCC1" evidence="2">
    <location>
        <begin position="220"/>
        <end position="287"/>
    </location>
</feature>
<keyword evidence="1" id="KW-0677">Repeat</keyword>
<feature type="repeat" description="RCC1" evidence="2">
    <location>
        <begin position="67"/>
        <end position="120"/>
    </location>
</feature>
<dbReference type="InterPro" id="IPR058923">
    <property type="entry name" value="RCC1-like_dom"/>
</dbReference>
<dbReference type="PANTHER" id="PTHR22870:SF408">
    <property type="entry name" value="OS09G0560450 PROTEIN"/>
    <property type="match status" value="1"/>
</dbReference>
<dbReference type="InterPro" id="IPR000408">
    <property type="entry name" value="Reg_chr_condens"/>
</dbReference>
<dbReference type="EMBL" id="CAJJDM010000102">
    <property type="protein sequence ID" value="CAD8095860.1"/>
    <property type="molecule type" value="Genomic_DNA"/>
</dbReference>
<feature type="repeat" description="RCC1" evidence="2">
    <location>
        <begin position="121"/>
        <end position="167"/>
    </location>
</feature>
<dbReference type="Pfam" id="PF25390">
    <property type="entry name" value="WD40_RLD"/>
    <property type="match status" value="1"/>
</dbReference>
<evidence type="ECO:0000256" key="1">
    <source>
        <dbReference type="ARBA" id="ARBA00022737"/>
    </source>
</evidence>
<dbReference type="InterPro" id="IPR051210">
    <property type="entry name" value="Ub_ligase/GEF_domain"/>
</dbReference>
<evidence type="ECO:0000313" key="5">
    <source>
        <dbReference type="Proteomes" id="UP000688137"/>
    </source>
</evidence>
<protein>
    <recommendedName>
        <fullName evidence="3">RCC1-like domain-containing protein</fullName>
    </recommendedName>
</protein>
<evidence type="ECO:0000256" key="2">
    <source>
        <dbReference type="PROSITE-ProRule" id="PRU00235"/>
    </source>
</evidence>
<evidence type="ECO:0000259" key="3">
    <source>
        <dbReference type="Pfam" id="PF25390"/>
    </source>
</evidence>
<dbReference type="PANTHER" id="PTHR22870">
    <property type="entry name" value="REGULATOR OF CHROMOSOME CONDENSATION"/>
    <property type="match status" value="1"/>
</dbReference>
<name>A0A8S1NW70_PARPR</name>
<reference evidence="4" key="1">
    <citation type="submission" date="2021-01" db="EMBL/GenBank/DDBJ databases">
        <authorList>
            <consortium name="Genoscope - CEA"/>
            <person name="William W."/>
        </authorList>
    </citation>
    <scope>NUCLEOTIDE SEQUENCE</scope>
</reference>
<feature type="repeat" description="RCC1" evidence="2">
    <location>
        <begin position="168"/>
        <end position="219"/>
    </location>
</feature>
<proteinExistence type="predicted"/>
<evidence type="ECO:0000313" key="4">
    <source>
        <dbReference type="EMBL" id="CAD8095860.1"/>
    </source>
</evidence>
<feature type="repeat" description="RCC1" evidence="2">
    <location>
        <begin position="288"/>
        <end position="339"/>
    </location>
</feature>
<dbReference type="PROSITE" id="PS00626">
    <property type="entry name" value="RCC1_2"/>
    <property type="match status" value="3"/>
</dbReference>
<keyword evidence="5" id="KW-1185">Reference proteome</keyword>
<comment type="caution">
    <text evidence="4">The sequence shown here is derived from an EMBL/GenBank/DDBJ whole genome shotgun (WGS) entry which is preliminary data.</text>
</comment>
<accession>A0A8S1NW70</accession>
<dbReference type="Proteomes" id="UP000688137">
    <property type="component" value="Unassembled WGS sequence"/>
</dbReference>
<dbReference type="AlphaFoldDB" id="A0A8S1NW70"/>